<dbReference type="WBParaSite" id="Hba_02204">
    <property type="protein sequence ID" value="Hba_02204"/>
    <property type="gene ID" value="Hba_02204"/>
</dbReference>
<protein>
    <submittedName>
        <fullName evidence="2">Yippee domain-containing protein</fullName>
    </submittedName>
</protein>
<proteinExistence type="predicted"/>
<name>A0A1I7WBW6_HETBA</name>
<sequence>MKFKLEIFKALTRHLDDGEQEKKKEKQNVLSFSNALYNNCKHASETVIRELNIFSALYYSGVTYEWLNIELVIVIVYIPCRYLDSATSLSELAPSQLIILSVAGYDFTALCHCRSCQKNIATNYKCNSKLIYALIADQLFHNLLSKHLLGLFEVSKIPSFINFKHLNQN</sequence>
<evidence type="ECO:0000313" key="2">
    <source>
        <dbReference type="WBParaSite" id="Hba_02204"/>
    </source>
</evidence>
<evidence type="ECO:0000313" key="1">
    <source>
        <dbReference type="Proteomes" id="UP000095283"/>
    </source>
</evidence>
<dbReference type="AlphaFoldDB" id="A0A1I7WBW6"/>
<reference evidence="2" key="1">
    <citation type="submission" date="2016-11" db="UniProtKB">
        <authorList>
            <consortium name="WormBaseParasite"/>
        </authorList>
    </citation>
    <scope>IDENTIFICATION</scope>
</reference>
<dbReference type="Proteomes" id="UP000095283">
    <property type="component" value="Unplaced"/>
</dbReference>
<keyword evidence="1" id="KW-1185">Reference proteome</keyword>
<accession>A0A1I7WBW6</accession>
<organism evidence="1 2">
    <name type="scientific">Heterorhabditis bacteriophora</name>
    <name type="common">Entomopathogenic nematode worm</name>
    <dbReference type="NCBI Taxonomy" id="37862"/>
    <lineage>
        <taxon>Eukaryota</taxon>
        <taxon>Metazoa</taxon>
        <taxon>Ecdysozoa</taxon>
        <taxon>Nematoda</taxon>
        <taxon>Chromadorea</taxon>
        <taxon>Rhabditida</taxon>
        <taxon>Rhabditina</taxon>
        <taxon>Rhabditomorpha</taxon>
        <taxon>Strongyloidea</taxon>
        <taxon>Heterorhabditidae</taxon>
        <taxon>Heterorhabditis</taxon>
    </lineage>
</organism>